<dbReference type="InterPro" id="IPR011576">
    <property type="entry name" value="Pyridox_Oxase_N"/>
</dbReference>
<sequence length="161" mass="17245">MAILKLLGSQTLMTLAVNRPDGRPHAATLGYMNDGLNLYFMTARHSEKLSNILADPRVGVAIRGHAEEGEAVGVSMDAHARVLTDPTEIEQVTAMILDRAPENTPWAPGEGKTVVVKVIPETIKAVAVIDGRSHAQSYQIGDVEAVMAGVDYEPSAVARLF</sequence>
<keyword evidence="4" id="KW-1185">Reference proteome</keyword>
<organism evidence="3 4">
    <name type="scientific">Brevundimonas terrae</name>
    <dbReference type="NCBI Taxonomy" id="363631"/>
    <lineage>
        <taxon>Bacteria</taxon>
        <taxon>Pseudomonadati</taxon>
        <taxon>Pseudomonadota</taxon>
        <taxon>Alphaproteobacteria</taxon>
        <taxon>Caulobacterales</taxon>
        <taxon>Caulobacteraceae</taxon>
        <taxon>Brevundimonas</taxon>
    </lineage>
</organism>
<feature type="domain" description="Pyridoxamine 5'-phosphate oxidase N-terminal" evidence="2">
    <location>
        <begin position="3"/>
        <end position="126"/>
    </location>
</feature>
<evidence type="ECO:0000256" key="1">
    <source>
        <dbReference type="ARBA" id="ARBA00023002"/>
    </source>
</evidence>
<evidence type="ECO:0000313" key="4">
    <source>
        <dbReference type="Proteomes" id="UP001500791"/>
    </source>
</evidence>
<proteinExistence type="predicted"/>
<reference evidence="4" key="1">
    <citation type="journal article" date="2019" name="Int. J. Syst. Evol. Microbiol.">
        <title>The Global Catalogue of Microorganisms (GCM) 10K type strain sequencing project: providing services to taxonomists for standard genome sequencing and annotation.</title>
        <authorList>
            <consortium name="The Broad Institute Genomics Platform"/>
            <consortium name="The Broad Institute Genome Sequencing Center for Infectious Disease"/>
            <person name="Wu L."/>
            <person name="Ma J."/>
        </authorList>
    </citation>
    <scope>NUCLEOTIDE SEQUENCE [LARGE SCALE GENOMIC DNA]</scope>
    <source>
        <strain evidence="4">JCM 13476</strain>
    </source>
</reference>
<dbReference type="PANTHER" id="PTHR35176:SF6">
    <property type="entry name" value="HEME OXYGENASE HI_0854-RELATED"/>
    <property type="match status" value="1"/>
</dbReference>
<dbReference type="Pfam" id="PF01243">
    <property type="entry name" value="PNPOx_N"/>
    <property type="match status" value="1"/>
</dbReference>
<dbReference type="Proteomes" id="UP001500791">
    <property type="component" value="Unassembled WGS sequence"/>
</dbReference>
<dbReference type="SUPFAM" id="SSF50475">
    <property type="entry name" value="FMN-binding split barrel"/>
    <property type="match status" value="1"/>
</dbReference>
<dbReference type="EMBL" id="BAAAEJ010000011">
    <property type="protein sequence ID" value="GAA0399642.1"/>
    <property type="molecule type" value="Genomic_DNA"/>
</dbReference>
<evidence type="ECO:0000313" key="3">
    <source>
        <dbReference type="EMBL" id="GAA0399642.1"/>
    </source>
</evidence>
<dbReference type="InterPro" id="IPR012349">
    <property type="entry name" value="Split_barrel_FMN-bd"/>
</dbReference>
<protein>
    <submittedName>
        <fullName evidence="3">Pyridoxamine 5'-phosphate oxidase family protein</fullName>
    </submittedName>
</protein>
<name>A0ABP3IF53_9CAUL</name>
<dbReference type="PANTHER" id="PTHR35176">
    <property type="entry name" value="HEME OXYGENASE HI_0854-RELATED"/>
    <property type="match status" value="1"/>
</dbReference>
<gene>
    <name evidence="3" type="ORF">GCM10009093_27670</name>
</gene>
<comment type="caution">
    <text evidence="3">The sequence shown here is derived from an EMBL/GenBank/DDBJ whole genome shotgun (WGS) entry which is preliminary data.</text>
</comment>
<dbReference type="Gene3D" id="2.30.110.10">
    <property type="entry name" value="Electron Transport, Fmn-binding Protein, Chain A"/>
    <property type="match status" value="1"/>
</dbReference>
<evidence type="ECO:0000259" key="2">
    <source>
        <dbReference type="Pfam" id="PF01243"/>
    </source>
</evidence>
<keyword evidence="1" id="KW-0560">Oxidoreductase</keyword>
<accession>A0ABP3IF53</accession>
<dbReference type="InterPro" id="IPR052019">
    <property type="entry name" value="F420H2_bilvrd_red/Heme_oxyg"/>
</dbReference>